<dbReference type="RefSeq" id="WP_149108386.1">
    <property type="nucleotide sequence ID" value="NZ_CP042425.1"/>
</dbReference>
<dbReference type="SUPFAM" id="SSF52540">
    <property type="entry name" value="P-loop containing nucleoside triphosphate hydrolases"/>
    <property type="match status" value="1"/>
</dbReference>
<dbReference type="NCBIfam" id="TIGR00277">
    <property type="entry name" value="HDIG"/>
    <property type="match status" value="1"/>
</dbReference>
<dbReference type="Pfam" id="PF01966">
    <property type="entry name" value="HD"/>
    <property type="match status" value="1"/>
</dbReference>
<keyword evidence="4" id="KW-1185">Reference proteome</keyword>
<name>A0A5C1A2P7_9BACT</name>
<dbReference type="OrthoDB" id="9805698at2"/>
<sequence>MTTWTDIEAATVADILDWAEPQPWARAMAACGQDAGWHAEGDVWTHTKMVVGELERLAEWPTFEPESRLKLIFTALFHDAGKPATTITDPETGRVRSPKHAIVGMELGRAVLRDLGCGLPFREEVANLVRYHGRPPYLLEKTDPAREVIGLSWVVDHRLLYAFALADTRGRHAKEMTRAEDDLHLWKMVAEENACFDRPYSFANDHARFLFFRNELSSLHYTPREDYRCRATLVTGLPGTGKDTWLAANRPDLPVVSLDDIRADLDVEPTGNQGHVIQAAREMCREHLRAKQDFAFNATNTMLQTRTRWADLFAEYGARIEIVYLEPPLETIFRQNRGRERRVPQVVLDRLLGKLEPPTRTEAHAVELIG</sequence>
<evidence type="ECO:0000313" key="3">
    <source>
        <dbReference type="EMBL" id="QEL13411.1"/>
    </source>
</evidence>
<dbReference type="Gene3D" id="1.10.3090.10">
    <property type="entry name" value="cca-adding enzyme, domain 2"/>
    <property type="match status" value="1"/>
</dbReference>
<dbReference type="KEGG" id="lrs:PX52LOC_00266"/>
<dbReference type="InterPro" id="IPR006674">
    <property type="entry name" value="HD_domain"/>
</dbReference>
<dbReference type="Gene3D" id="3.40.50.300">
    <property type="entry name" value="P-loop containing nucleotide triphosphate hydrolases"/>
    <property type="match status" value="1"/>
</dbReference>
<keyword evidence="1" id="KW-0547">Nucleotide-binding</keyword>
<feature type="domain" description="HD" evidence="2">
    <location>
        <begin position="43"/>
        <end position="137"/>
    </location>
</feature>
<dbReference type="EMBL" id="CP042425">
    <property type="protein sequence ID" value="QEL13411.1"/>
    <property type="molecule type" value="Genomic_DNA"/>
</dbReference>
<dbReference type="Proteomes" id="UP000324974">
    <property type="component" value="Chromosome"/>
</dbReference>
<dbReference type="PANTHER" id="PTHR47545">
    <property type="entry name" value="MULTIFUNCTIONAL CCA PROTEIN"/>
    <property type="match status" value="1"/>
</dbReference>
<dbReference type="InterPro" id="IPR003607">
    <property type="entry name" value="HD/PDEase_dom"/>
</dbReference>
<reference evidence="4" key="1">
    <citation type="submission" date="2019-08" db="EMBL/GenBank/DDBJ databases">
        <title>Limnoglobus roseus gen. nov., sp. nov., a novel freshwater planctomycete with a giant genome from the family Gemmataceae.</title>
        <authorList>
            <person name="Kulichevskaya I.S."/>
            <person name="Naumoff D.G."/>
            <person name="Miroshnikov K."/>
            <person name="Ivanova A."/>
            <person name="Philippov D.A."/>
            <person name="Hakobyan A."/>
            <person name="Rijpstra I.C."/>
            <person name="Sinninghe Damste J.S."/>
            <person name="Liesack W."/>
            <person name="Dedysh S.N."/>
        </authorList>
    </citation>
    <scope>NUCLEOTIDE SEQUENCE [LARGE SCALE GENOMIC DNA]</scope>
    <source>
        <strain evidence="4">PX52</strain>
    </source>
</reference>
<dbReference type="InterPro" id="IPR050124">
    <property type="entry name" value="tRNA_CCA-adding_enzyme"/>
</dbReference>
<dbReference type="CDD" id="cd00077">
    <property type="entry name" value="HDc"/>
    <property type="match status" value="1"/>
</dbReference>
<dbReference type="GO" id="GO:0000166">
    <property type="term" value="F:nucleotide binding"/>
    <property type="evidence" value="ECO:0007669"/>
    <property type="project" value="UniProtKB-KW"/>
</dbReference>
<dbReference type="SUPFAM" id="SSF109604">
    <property type="entry name" value="HD-domain/PDEase-like"/>
    <property type="match status" value="1"/>
</dbReference>
<accession>A0A5C1A2P7</accession>
<evidence type="ECO:0000313" key="4">
    <source>
        <dbReference type="Proteomes" id="UP000324974"/>
    </source>
</evidence>
<dbReference type="AlphaFoldDB" id="A0A5C1A2P7"/>
<gene>
    <name evidence="3" type="ORF">PX52LOC_00266</name>
</gene>
<evidence type="ECO:0000256" key="1">
    <source>
        <dbReference type="ARBA" id="ARBA00022741"/>
    </source>
</evidence>
<dbReference type="Pfam" id="PF13671">
    <property type="entry name" value="AAA_33"/>
    <property type="match status" value="1"/>
</dbReference>
<dbReference type="InterPro" id="IPR027417">
    <property type="entry name" value="P-loop_NTPase"/>
</dbReference>
<evidence type="ECO:0000259" key="2">
    <source>
        <dbReference type="Pfam" id="PF01966"/>
    </source>
</evidence>
<proteinExistence type="predicted"/>
<protein>
    <submittedName>
        <fullName evidence="3">HD domain-containing protein</fullName>
    </submittedName>
</protein>
<dbReference type="PANTHER" id="PTHR47545:SF1">
    <property type="entry name" value="MULTIFUNCTIONAL CCA PROTEIN"/>
    <property type="match status" value="1"/>
</dbReference>
<dbReference type="InterPro" id="IPR006675">
    <property type="entry name" value="HDIG_dom"/>
</dbReference>
<organism evidence="3 4">
    <name type="scientific">Limnoglobus roseus</name>
    <dbReference type="NCBI Taxonomy" id="2598579"/>
    <lineage>
        <taxon>Bacteria</taxon>
        <taxon>Pseudomonadati</taxon>
        <taxon>Planctomycetota</taxon>
        <taxon>Planctomycetia</taxon>
        <taxon>Gemmatales</taxon>
        <taxon>Gemmataceae</taxon>
        <taxon>Limnoglobus</taxon>
    </lineage>
</organism>